<evidence type="ECO:0000313" key="3">
    <source>
        <dbReference type="EMBL" id="BDP41889.1"/>
    </source>
</evidence>
<dbReference type="Proteomes" id="UP001064971">
    <property type="component" value="Chromosome"/>
</dbReference>
<dbReference type="InterPro" id="IPR051910">
    <property type="entry name" value="ComF/GntX_DNA_util-trans"/>
</dbReference>
<dbReference type="PANTHER" id="PTHR47505:SF1">
    <property type="entry name" value="DNA UTILIZATION PROTEIN YHGH"/>
    <property type="match status" value="1"/>
</dbReference>
<gene>
    <name evidence="3" type="ORF">DAETH_18580</name>
</gene>
<dbReference type="RefSeq" id="WP_264774613.1">
    <property type="nucleotide sequence ID" value="NZ_AP026560.1"/>
</dbReference>
<protein>
    <submittedName>
        <fullName evidence="3">Amidophosphoribosyltransferase</fullName>
    </submittedName>
</protein>
<keyword evidence="4" id="KW-1185">Reference proteome</keyword>
<dbReference type="Gene3D" id="3.40.50.2020">
    <property type="match status" value="1"/>
</dbReference>
<comment type="similarity">
    <text evidence="1">Belongs to the ComF/GntX family.</text>
</comment>
<evidence type="ECO:0000256" key="1">
    <source>
        <dbReference type="ARBA" id="ARBA00008007"/>
    </source>
</evidence>
<evidence type="ECO:0000259" key="2">
    <source>
        <dbReference type="Pfam" id="PF00156"/>
    </source>
</evidence>
<dbReference type="EMBL" id="AP026560">
    <property type="protein sequence ID" value="BDP41889.1"/>
    <property type="molecule type" value="Genomic_DNA"/>
</dbReference>
<organism evidence="3 4">
    <name type="scientific">Deinococcus aetherius</name>
    <dbReference type="NCBI Taxonomy" id="200252"/>
    <lineage>
        <taxon>Bacteria</taxon>
        <taxon>Thermotogati</taxon>
        <taxon>Deinococcota</taxon>
        <taxon>Deinococci</taxon>
        <taxon>Deinococcales</taxon>
        <taxon>Deinococcaceae</taxon>
        <taxon>Deinococcus</taxon>
    </lineage>
</organism>
<name>A0ABN6RGV1_9DEIO</name>
<dbReference type="InterPro" id="IPR000836">
    <property type="entry name" value="PRTase_dom"/>
</dbReference>
<accession>A0ABN6RGV1</accession>
<feature type="domain" description="Phosphoribosyltransferase" evidence="2">
    <location>
        <begin position="119"/>
        <end position="209"/>
    </location>
</feature>
<reference evidence="3" key="1">
    <citation type="submission" date="2022-07" db="EMBL/GenBank/DDBJ databases">
        <title>Complete Genome Sequence of the Radioresistant Bacterium Deinococcus aetherius ST0316, Isolated from the Air Dust collected in Lower Stratosphere above Japan.</title>
        <authorList>
            <person name="Satoh K."/>
            <person name="Hagiwara K."/>
            <person name="Katsumata K."/>
            <person name="Kubo A."/>
            <person name="Yokobori S."/>
            <person name="Yamagishi A."/>
            <person name="Oono Y."/>
            <person name="Narumi I."/>
        </authorList>
    </citation>
    <scope>NUCLEOTIDE SEQUENCE</scope>
    <source>
        <strain evidence="3">ST0316</strain>
    </source>
</reference>
<dbReference type="PANTHER" id="PTHR47505">
    <property type="entry name" value="DNA UTILIZATION PROTEIN YHGH"/>
    <property type="match status" value="1"/>
</dbReference>
<dbReference type="Pfam" id="PF00156">
    <property type="entry name" value="Pribosyltran"/>
    <property type="match status" value="1"/>
</dbReference>
<dbReference type="SUPFAM" id="SSF53271">
    <property type="entry name" value="PRTase-like"/>
    <property type="match status" value="1"/>
</dbReference>
<sequence>MGAVAGLLRALVPRPCPGCDAQLGREAGLCPACRARLVPRVEVYSPLWLRPEGHLVTLGPYRGVTRRAVRALKFGGARDLAGALGGALAAGVPAGWNVRSVVPVPLHSARERERGFNQAALLAGAVAASLNVPAVPALRRTRATGQQARLHAHERAGNLAGAFAADPRRLPSGPVLLLDDVMTTGSTLLACRDALHAAGVREVRFAVVAR</sequence>
<dbReference type="InterPro" id="IPR029057">
    <property type="entry name" value="PRTase-like"/>
</dbReference>
<proteinExistence type="inferred from homology"/>
<evidence type="ECO:0000313" key="4">
    <source>
        <dbReference type="Proteomes" id="UP001064971"/>
    </source>
</evidence>
<dbReference type="CDD" id="cd06223">
    <property type="entry name" value="PRTases_typeI"/>
    <property type="match status" value="1"/>
</dbReference>